<accession>A0ABP1RAA9</accession>
<comment type="caution">
    <text evidence="3">The sequence shown here is derived from an EMBL/GenBank/DDBJ whole genome shotgun (WGS) entry which is preliminary data.</text>
</comment>
<dbReference type="Proteomes" id="UP001642540">
    <property type="component" value="Unassembled WGS sequence"/>
</dbReference>
<dbReference type="Pfam" id="PF13768">
    <property type="entry name" value="VWA_3"/>
    <property type="match status" value="1"/>
</dbReference>
<organism evidence="3 4">
    <name type="scientific">Orchesella dallaii</name>
    <dbReference type="NCBI Taxonomy" id="48710"/>
    <lineage>
        <taxon>Eukaryota</taxon>
        <taxon>Metazoa</taxon>
        <taxon>Ecdysozoa</taxon>
        <taxon>Arthropoda</taxon>
        <taxon>Hexapoda</taxon>
        <taxon>Collembola</taxon>
        <taxon>Entomobryomorpha</taxon>
        <taxon>Entomobryoidea</taxon>
        <taxon>Orchesellidae</taxon>
        <taxon>Orchesellinae</taxon>
        <taxon>Orchesella</taxon>
    </lineage>
</organism>
<dbReference type="PANTHER" id="PTHR45737:SF6">
    <property type="entry name" value="VON WILLEBRAND FACTOR A DOMAIN-CONTAINING PROTEIN 5A"/>
    <property type="match status" value="1"/>
</dbReference>
<dbReference type="InterPro" id="IPR036465">
    <property type="entry name" value="vWFA_dom_sf"/>
</dbReference>
<evidence type="ECO:0000259" key="2">
    <source>
        <dbReference type="PROSITE" id="PS51468"/>
    </source>
</evidence>
<sequence>MKIFANKFGIYKNVACGLIKLIKPENKNESSPELEYPIPLISVHVNAYIIHAVAQVEVTQVYVNKESQPIEAIYYFPINPDGAVTHFHAELDGRIIKGKVMEHEKARKAYKKAIKTQTTALLGEETKVDIFKIKVGYLKPGSQVEIMIHYVTEVKNEGETNAMRFYIPTTIAPRYVSPSETDEKAKELRNMTFSEYSPAPLSLHVEVNLQDEIKSIQSPTNAITVDKILPIPGKELWRKAVVELRGWNTDMDRDFVLNVELAVPHKPRLYSEKLTGGSTAMMIHLIPSFKLKEVKVELMFVLDCSGSMVGESITLAKKALLIFLHSMPADCYFNIVKFGTDFEFLFPTSVKYDDDTLKQSINCATKLDAYLGGTEILGPLEKIYETPLVDGYSRQVFVITDGEVSNTSNVIGTVKSNANTSRVFALGIGESASHHLVEGIAKAGGGTCNFVTQGENLDKKVIQLLKNSLQPAITDIHVEWEGLKHDPSTEEYVVQPEQSRSNCFSRFVRRWHKSSESKVNAQSPKCIPPVFNGSQLLVFGIFENEIPTAVNIFAFSPDQPIIIKLEHSDQYDVEKVAGCSGVIHRLAGVKLIRELEIEEDAIATNLCKEIKIQKEIVLKNQITQLALKNGLSSRYTSFVAIDKKLLKNCCTKNWSMQTRNVDVQVADVWQGRLKLDRSRNPFFGFRSRPRARRESFELAMGPDYQVADGGHGRLKSGKRFPNLFFGTRSRPRVRRGSVQLSSRRYECCLLSAMDDNNRKSSVNVESLKSLDVDEYEDADSPLEKLLSLQSFDGSFLFDKRLSDVVGVSLKTMKSNAQTHGVEEKSFATAVAVGFFENKLEKDIDVWELVVKKAREWLESNLESLQKVQELIEIAVALI</sequence>
<reference evidence="3 4" key="1">
    <citation type="submission" date="2024-08" db="EMBL/GenBank/DDBJ databases">
        <authorList>
            <person name="Cucini C."/>
            <person name="Frati F."/>
        </authorList>
    </citation>
    <scope>NUCLEOTIDE SEQUENCE [LARGE SCALE GENOMIC DNA]</scope>
</reference>
<evidence type="ECO:0000259" key="1">
    <source>
        <dbReference type="PROSITE" id="PS50234"/>
    </source>
</evidence>
<dbReference type="InterPro" id="IPR013694">
    <property type="entry name" value="VIT"/>
</dbReference>
<evidence type="ECO:0008006" key="5">
    <source>
        <dbReference type="Google" id="ProtNLM"/>
    </source>
</evidence>
<evidence type="ECO:0000313" key="3">
    <source>
        <dbReference type="EMBL" id="CAL8124348.1"/>
    </source>
</evidence>
<gene>
    <name evidence="3" type="ORF">ODALV1_LOCUS20578</name>
</gene>
<dbReference type="Gene3D" id="3.40.50.410">
    <property type="entry name" value="von Willebrand factor, type A domain"/>
    <property type="match status" value="1"/>
</dbReference>
<dbReference type="EMBL" id="CAXLJM020000068">
    <property type="protein sequence ID" value="CAL8124348.1"/>
    <property type="molecule type" value="Genomic_DNA"/>
</dbReference>
<dbReference type="InterPro" id="IPR002035">
    <property type="entry name" value="VWF_A"/>
</dbReference>
<name>A0ABP1RAA9_9HEXA</name>
<protein>
    <recommendedName>
        <fullName evidence="5">von Willebrand factor A domain-containing protein 5A</fullName>
    </recommendedName>
</protein>
<feature type="domain" description="VIT" evidence="2">
    <location>
        <begin position="24"/>
        <end position="152"/>
    </location>
</feature>
<feature type="domain" description="VWFA" evidence="1">
    <location>
        <begin position="297"/>
        <end position="473"/>
    </location>
</feature>
<dbReference type="Pfam" id="PF08487">
    <property type="entry name" value="VIT"/>
    <property type="match status" value="1"/>
</dbReference>
<dbReference type="PROSITE" id="PS50234">
    <property type="entry name" value="VWFA"/>
    <property type="match status" value="1"/>
</dbReference>
<dbReference type="PROSITE" id="PS51468">
    <property type="entry name" value="VIT"/>
    <property type="match status" value="1"/>
</dbReference>
<evidence type="ECO:0000313" key="4">
    <source>
        <dbReference type="Proteomes" id="UP001642540"/>
    </source>
</evidence>
<dbReference type="SMART" id="SM00609">
    <property type="entry name" value="VIT"/>
    <property type="match status" value="1"/>
</dbReference>
<dbReference type="SMART" id="SM00327">
    <property type="entry name" value="VWA"/>
    <property type="match status" value="1"/>
</dbReference>
<keyword evidence="4" id="KW-1185">Reference proteome</keyword>
<proteinExistence type="predicted"/>
<dbReference type="SUPFAM" id="SSF53300">
    <property type="entry name" value="vWA-like"/>
    <property type="match status" value="1"/>
</dbReference>
<dbReference type="PANTHER" id="PTHR45737">
    <property type="entry name" value="VON WILLEBRAND FACTOR A DOMAIN-CONTAINING PROTEIN 5A"/>
    <property type="match status" value="1"/>
</dbReference>